<dbReference type="GO" id="GO:0000502">
    <property type="term" value="C:proteasome complex"/>
    <property type="evidence" value="ECO:0007669"/>
    <property type="project" value="UniProtKB-KW"/>
</dbReference>
<keyword evidence="3" id="KW-1185">Reference proteome</keyword>
<dbReference type="Gene3D" id="3.40.50.10900">
    <property type="entry name" value="PAC-like subunit"/>
    <property type="match status" value="1"/>
</dbReference>
<dbReference type="KEGG" id="haj:DU500_08040"/>
<dbReference type="SUPFAM" id="SSF159659">
    <property type="entry name" value="Cgl1923-like"/>
    <property type="match status" value="1"/>
</dbReference>
<proteinExistence type="predicted"/>
<dbReference type="AlphaFoldDB" id="A0A345E2F7"/>
<accession>A0A345E2F7</accession>
<evidence type="ECO:0000313" key="3">
    <source>
        <dbReference type="Proteomes" id="UP000253273"/>
    </source>
</evidence>
<dbReference type="RefSeq" id="WP_114585518.1">
    <property type="nucleotide sequence ID" value="NZ_CP031150.1"/>
</dbReference>
<dbReference type="PANTHER" id="PTHR35610">
    <property type="entry name" value="3-ISOPROPYLMALATE DEHYDRATASE-RELATED"/>
    <property type="match status" value="1"/>
</dbReference>
<evidence type="ECO:0000256" key="1">
    <source>
        <dbReference type="SAM" id="MobiDB-lite"/>
    </source>
</evidence>
<gene>
    <name evidence="2" type="ORF">DU500_08040</name>
</gene>
<dbReference type="EMBL" id="CP031150">
    <property type="protein sequence ID" value="AXG06379.1"/>
    <property type="molecule type" value="Genomic_DNA"/>
</dbReference>
<dbReference type="PANTHER" id="PTHR35610:SF8">
    <property type="entry name" value="3-ISOPROPYLMALATE DEHYDRATASE"/>
    <property type="match status" value="1"/>
</dbReference>
<dbReference type="InterPro" id="IPR038389">
    <property type="entry name" value="PSMG2_sf"/>
</dbReference>
<feature type="region of interest" description="Disordered" evidence="1">
    <location>
        <begin position="231"/>
        <end position="252"/>
    </location>
</feature>
<sequence>MSQEAPTAHFERVSDIDAESPTLIEGLPGLGMVASIAVDQITSQLDLDYHGNIQSDALPPLAAFNEGRIRDAVRVYAGQEPSVMTLQSDVPIPPNAIQSLSECVYRDLADEFDRAIFLVGAQAESEDQIGAVSGVATSDEMASALTDAGISLAEESGAIGGVTGGLVVDCYHNDIPAAVLIVRCDPRLPDPSAAQAVIENALEPLVEFDIDTKELEEQAEKIREQKQQIARQLQQMQQQQEGEPTQTRTMFQ</sequence>
<dbReference type="GeneID" id="37283327"/>
<protein>
    <submittedName>
        <fullName evidence="2">Proteasome assembly chaperone family protein</fullName>
    </submittedName>
</protein>
<organism evidence="2 3">
    <name type="scientific">Haloplanus rubicundus</name>
    <dbReference type="NCBI Taxonomy" id="1547898"/>
    <lineage>
        <taxon>Archaea</taxon>
        <taxon>Methanobacteriati</taxon>
        <taxon>Methanobacteriota</taxon>
        <taxon>Stenosarchaea group</taxon>
        <taxon>Halobacteria</taxon>
        <taxon>Halobacteriales</taxon>
        <taxon>Haloferacaceae</taxon>
        <taxon>Haloplanus</taxon>
    </lineage>
</organism>
<dbReference type="InterPro" id="IPR019151">
    <property type="entry name" value="Proteasome_assmbl_chaperone_2"/>
</dbReference>
<evidence type="ECO:0000313" key="2">
    <source>
        <dbReference type="EMBL" id="AXG06379.1"/>
    </source>
</evidence>
<dbReference type="OrthoDB" id="165933at2157"/>
<dbReference type="Proteomes" id="UP000253273">
    <property type="component" value="Chromosome"/>
</dbReference>
<keyword evidence="2" id="KW-0647">Proteasome</keyword>
<reference evidence="2 3" key="1">
    <citation type="submission" date="2018-07" db="EMBL/GenBank/DDBJ databases">
        <title>Genome sequences of Haloplanus sp. CBA1113.</title>
        <authorList>
            <person name="Kim Y.B."/>
            <person name="Roh S.W."/>
        </authorList>
    </citation>
    <scope>NUCLEOTIDE SEQUENCE [LARGE SCALE GENOMIC DNA]</scope>
    <source>
        <strain evidence="2 3">CBA1113</strain>
    </source>
</reference>
<dbReference type="Pfam" id="PF09754">
    <property type="entry name" value="PAC2"/>
    <property type="match status" value="1"/>
</dbReference>
<name>A0A345E2F7_9EURY</name>